<reference evidence="2 3" key="1">
    <citation type="journal article" date="2009" name="PLoS Genet.">
        <title>The complete genome and proteome of Laribacter hongkongensis reveal potential mechanisms for adaptations to different temperatures and habitats.</title>
        <authorList>
            <person name="Woo P.C."/>
            <person name="Lau S.K."/>
            <person name="Tse H."/>
            <person name="Teng J.L."/>
            <person name="Curreem S.O."/>
            <person name="Tsang A.K."/>
            <person name="Fan R.Y."/>
            <person name="Wong G.K."/>
            <person name="Huang Y."/>
            <person name="Loman N.J."/>
            <person name="Snyder L.A."/>
            <person name="Cai J.J."/>
            <person name="Huang J.D."/>
            <person name="Mak W."/>
            <person name="Pallen M.J."/>
            <person name="Lok S."/>
            <person name="Yuen K.Y."/>
        </authorList>
    </citation>
    <scope>NUCLEOTIDE SEQUENCE [LARGE SCALE GENOMIC DNA]</scope>
    <source>
        <strain evidence="2 3">HLHK9</strain>
    </source>
</reference>
<protein>
    <submittedName>
        <fullName evidence="2">Uncharacterized protein</fullName>
    </submittedName>
</protein>
<dbReference type="Pfam" id="PF06992">
    <property type="entry name" value="Phage_lambda_P"/>
    <property type="match status" value="1"/>
</dbReference>
<feature type="region of interest" description="Disordered" evidence="1">
    <location>
        <begin position="180"/>
        <end position="227"/>
    </location>
</feature>
<name>C1D8I1_LARHH</name>
<evidence type="ECO:0000313" key="3">
    <source>
        <dbReference type="Proteomes" id="UP000002010"/>
    </source>
</evidence>
<accession>C1D8I1</accession>
<evidence type="ECO:0000256" key="1">
    <source>
        <dbReference type="SAM" id="MobiDB-lite"/>
    </source>
</evidence>
<organism evidence="2 3">
    <name type="scientific">Laribacter hongkongensis (strain HLHK9)</name>
    <dbReference type="NCBI Taxonomy" id="557598"/>
    <lineage>
        <taxon>Bacteria</taxon>
        <taxon>Pseudomonadati</taxon>
        <taxon>Pseudomonadota</taxon>
        <taxon>Betaproteobacteria</taxon>
        <taxon>Neisseriales</taxon>
        <taxon>Aquaspirillaceae</taxon>
        <taxon>Laribacter</taxon>
    </lineage>
</organism>
<dbReference type="eggNOG" id="ENOG5031667">
    <property type="taxonomic scope" value="Bacteria"/>
</dbReference>
<gene>
    <name evidence="2" type="ordered locus">LHK_01787</name>
</gene>
<dbReference type="GO" id="GO:0006270">
    <property type="term" value="P:DNA replication initiation"/>
    <property type="evidence" value="ECO:0007669"/>
    <property type="project" value="InterPro"/>
</dbReference>
<sequence>MEIVMNAPFTPLSRGNASVWLEPLAKLEGLSLMDHLFNRLEGMYPNLWRASFRVESSLANWRAAWAEAFSDEGITPQEIATGLAVCRRRHEMPPSLPQFLRACRPQANSDPEPAFYDAADQMVRRHAGQQETWPSPRHFWAAQRVGGDMLHLGWRELAGRWRAAWEQAAADADKPIPVAVPREQSLPAPGKTTRSEAEVSRMLSEAREQARKQSQDGQQYPDGLDLSWTEPINKAPASYPCISLQYAHAVRTRYGLPVSDALLSRLGMSRGSASGNQEGVA</sequence>
<keyword evidence="3" id="KW-1185">Reference proteome</keyword>
<proteinExistence type="predicted"/>
<dbReference type="STRING" id="557598.LHK_01787"/>
<evidence type="ECO:0000313" key="2">
    <source>
        <dbReference type="EMBL" id="ACO74771.1"/>
    </source>
</evidence>
<feature type="compositionally biased region" description="Basic and acidic residues" evidence="1">
    <location>
        <begin position="193"/>
        <end position="214"/>
    </location>
</feature>
<dbReference type="HOGENOM" id="CLU_989688_0_0_4"/>
<dbReference type="KEGG" id="lhk:LHK_01787"/>
<dbReference type="EMBL" id="CP001154">
    <property type="protein sequence ID" value="ACO74771.1"/>
    <property type="molecule type" value="Genomic_DNA"/>
</dbReference>
<dbReference type="AlphaFoldDB" id="C1D8I1"/>
<dbReference type="Proteomes" id="UP000002010">
    <property type="component" value="Chromosome"/>
</dbReference>
<dbReference type="InterPro" id="IPR009731">
    <property type="entry name" value="P-like"/>
</dbReference>